<proteinExistence type="predicted"/>
<gene>
    <name evidence="3" type="ORF">PA27867_0050</name>
</gene>
<dbReference type="KEGG" id="cart:PA27867_0050"/>
<dbReference type="InterPro" id="IPR013078">
    <property type="entry name" value="His_Pase_superF_clade-1"/>
</dbReference>
<dbReference type="PATRIC" id="fig|670052.7.peg.53"/>
<dbReference type="Pfam" id="PF00300">
    <property type="entry name" value="His_Phos_1"/>
    <property type="match status" value="1"/>
</dbReference>
<feature type="binding site" evidence="2">
    <location>
        <begin position="9"/>
        <end position="16"/>
    </location>
    <ligand>
        <name>substrate</name>
    </ligand>
</feature>
<dbReference type="Gene3D" id="3.40.50.1240">
    <property type="entry name" value="Phosphoglycerate mutase-like"/>
    <property type="match status" value="1"/>
</dbReference>
<dbReference type="SMART" id="SM00855">
    <property type="entry name" value="PGAM"/>
    <property type="match status" value="1"/>
</dbReference>
<sequence length="222" mass="23666">MSARIHFVRHAETLFNVNGMLQGWCDAPLTERGEGQVAALGERMRDVPLAAAFMSDLTRTRTTMAGALAGHPHLVPTPMRELREWHFGGWEGQPNASLWNPVFAEHGSVYAPGTFASITEDGFDTVLDAIHRSDPTGRADSAADVRTRVDAALETVVAAAQLAAREDTGDVLVVTHGSVLGSILHTLVPATRPRTGFPNCGIVTVTWTEGQAIAGEIDASCA</sequence>
<dbReference type="PANTHER" id="PTHR48100:SF1">
    <property type="entry name" value="HISTIDINE PHOSPHATASE FAMILY PROTEIN-RELATED"/>
    <property type="match status" value="1"/>
</dbReference>
<dbReference type="Proteomes" id="UP000092582">
    <property type="component" value="Chromosome 1"/>
</dbReference>
<dbReference type="GO" id="GO:0016791">
    <property type="term" value="F:phosphatase activity"/>
    <property type="evidence" value="ECO:0007669"/>
    <property type="project" value="TreeGrafter"/>
</dbReference>
<dbReference type="AlphaFoldDB" id="A0A1B1BEM4"/>
<organism evidence="3 4">
    <name type="scientific">Cryobacterium arcticum</name>
    <dbReference type="NCBI Taxonomy" id="670052"/>
    <lineage>
        <taxon>Bacteria</taxon>
        <taxon>Bacillati</taxon>
        <taxon>Actinomycetota</taxon>
        <taxon>Actinomycetes</taxon>
        <taxon>Micrococcales</taxon>
        <taxon>Microbacteriaceae</taxon>
        <taxon>Cryobacterium</taxon>
    </lineage>
</organism>
<dbReference type="GO" id="GO:0005737">
    <property type="term" value="C:cytoplasm"/>
    <property type="evidence" value="ECO:0007669"/>
    <property type="project" value="TreeGrafter"/>
</dbReference>
<dbReference type="STRING" id="670052.PA27867_0050"/>
<dbReference type="EMBL" id="CP016282">
    <property type="protein sequence ID" value="ANP71029.1"/>
    <property type="molecule type" value="Genomic_DNA"/>
</dbReference>
<dbReference type="SUPFAM" id="SSF53254">
    <property type="entry name" value="Phosphoglycerate mutase-like"/>
    <property type="match status" value="1"/>
</dbReference>
<evidence type="ECO:0000256" key="2">
    <source>
        <dbReference type="PIRSR" id="PIRSR613078-2"/>
    </source>
</evidence>
<name>A0A1B1BEM4_9MICO</name>
<evidence type="ECO:0000256" key="1">
    <source>
        <dbReference type="PIRSR" id="PIRSR613078-1"/>
    </source>
</evidence>
<dbReference type="InterPro" id="IPR050275">
    <property type="entry name" value="PGM_Phosphatase"/>
</dbReference>
<keyword evidence="4" id="KW-1185">Reference proteome</keyword>
<dbReference type="RefSeq" id="WP_066591582.1">
    <property type="nucleotide sequence ID" value="NZ_CP016282.1"/>
</dbReference>
<dbReference type="OrthoDB" id="4131070at2"/>
<evidence type="ECO:0000313" key="4">
    <source>
        <dbReference type="Proteomes" id="UP000092582"/>
    </source>
</evidence>
<feature type="binding site" evidence="2">
    <location>
        <position position="59"/>
    </location>
    <ligand>
        <name>substrate</name>
    </ligand>
</feature>
<dbReference type="CDD" id="cd07067">
    <property type="entry name" value="HP_PGM_like"/>
    <property type="match status" value="1"/>
</dbReference>
<evidence type="ECO:0000313" key="3">
    <source>
        <dbReference type="EMBL" id="ANP71029.1"/>
    </source>
</evidence>
<feature type="active site" description="Tele-phosphohistidine intermediate" evidence="1">
    <location>
        <position position="10"/>
    </location>
</feature>
<dbReference type="InterPro" id="IPR029033">
    <property type="entry name" value="His_PPase_superfam"/>
</dbReference>
<accession>A0A1B1BEM4</accession>
<reference evidence="3 4" key="1">
    <citation type="submission" date="2016-06" db="EMBL/GenBank/DDBJ databases">
        <title>Genome sequencing of Cryobacterium arcticum PAMC 27867.</title>
        <authorList>
            <person name="Lee J."/>
            <person name="Kim O.-S."/>
        </authorList>
    </citation>
    <scope>NUCLEOTIDE SEQUENCE [LARGE SCALE GENOMIC DNA]</scope>
    <source>
        <strain evidence="3 4">PAMC 27867</strain>
    </source>
</reference>
<feature type="active site" description="Proton donor/acceptor" evidence="1">
    <location>
        <position position="84"/>
    </location>
</feature>
<dbReference type="PANTHER" id="PTHR48100">
    <property type="entry name" value="BROAD-SPECIFICITY PHOSPHATASE YOR283W-RELATED"/>
    <property type="match status" value="1"/>
</dbReference>
<protein>
    <submittedName>
        <fullName evidence="3">Phosphoglycerate mutase</fullName>
    </submittedName>
</protein>